<proteinExistence type="predicted"/>
<accession>A0A085ZEB5</accession>
<reference evidence="3 4" key="1">
    <citation type="submission" date="2014-07" db="EMBL/GenBank/DDBJ databases">
        <title>Genome of Chryseobacterium luteum DSM 18605.</title>
        <authorList>
            <person name="Stropko S.J."/>
            <person name="Pipes S.E."/>
            <person name="Newman J.D."/>
        </authorList>
    </citation>
    <scope>NUCLEOTIDE SEQUENCE [LARGE SCALE GENOMIC DNA]</scope>
    <source>
        <strain evidence="3 4">DSM 18605</strain>
    </source>
</reference>
<organism evidence="3 4">
    <name type="scientific">Chryseobacterium luteum</name>
    <dbReference type="NCBI Taxonomy" id="421531"/>
    <lineage>
        <taxon>Bacteria</taxon>
        <taxon>Pseudomonadati</taxon>
        <taxon>Bacteroidota</taxon>
        <taxon>Flavobacteriia</taxon>
        <taxon>Flavobacteriales</taxon>
        <taxon>Weeksellaceae</taxon>
        <taxon>Chryseobacterium group</taxon>
        <taxon>Chryseobacterium</taxon>
    </lineage>
</organism>
<evidence type="ECO:0000313" key="4">
    <source>
        <dbReference type="Proteomes" id="UP000028703"/>
    </source>
</evidence>
<dbReference type="RefSeq" id="WP_034705250.1">
    <property type="nucleotide sequence ID" value="NZ_JPRO01000010.1"/>
</dbReference>
<dbReference type="Proteomes" id="UP000028703">
    <property type="component" value="Unassembled WGS sequence"/>
</dbReference>
<dbReference type="InterPro" id="IPR013094">
    <property type="entry name" value="AB_hydrolase_3"/>
</dbReference>
<dbReference type="PANTHER" id="PTHR48081">
    <property type="entry name" value="AB HYDROLASE SUPERFAMILY PROTEIN C4A8.06C"/>
    <property type="match status" value="1"/>
</dbReference>
<dbReference type="OrthoDB" id="9815425at2"/>
<protein>
    <submittedName>
        <fullName evidence="3">Lipase</fullName>
    </submittedName>
</protein>
<dbReference type="Pfam" id="PF07859">
    <property type="entry name" value="Abhydrolase_3"/>
    <property type="match status" value="1"/>
</dbReference>
<dbReference type="InterPro" id="IPR029058">
    <property type="entry name" value="AB_hydrolase_fold"/>
</dbReference>
<keyword evidence="4" id="KW-1185">Reference proteome</keyword>
<evidence type="ECO:0000259" key="2">
    <source>
        <dbReference type="Pfam" id="PF07859"/>
    </source>
</evidence>
<dbReference type="Gene3D" id="3.40.50.1820">
    <property type="entry name" value="alpha/beta hydrolase"/>
    <property type="match status" value="1"/>
</dbReference>
<dbReference type="AlphaFoldDB" id="A0A085ZEB5"/>
<evidence type="ECO:0000313" key="3">
    <source>
        <dbReference type="EMBL" id="KFF02779.1"/>
    </source>
</evidence>
<sequence>MALSQEVLDTIAFAEKMGFTKLHLQPPAETREAMKHAPPAENPTEVGEVINTMIPEGDIAVRIYIPMGEGPFPVISYFHGGGFVLMSLETHDEICRQLCAKSGCVVMSVDYKLAPENPYPQGPESAVTATKWMIKNAAEYKGIGERMAVAGDSAGGYMALWVAQKLTAEGIKLKAQFAAYPVTDHYSSQHLSWEENKSGYTLTAEMMKWFWDNYLTDATKFTEASPLRATSFSGLPPALIMTANYDPLRDEGKAYADKLKSAGVETIYKNYENVHGFFGTGEMGQEAMQIASDFLKDKLST</sequence>
<dbReference type="PANTHER" id="PTHR48081:SF8">
    <property type="entry name" value="ALPHA_BETA HYDROLASE FOLD-3 DOMAIN-CONTAINING PROTEIN-RELATED"/>
    <property type="match status" value="1"/>
</dbReference>
<keyword evidence="1" id="KW-0378">Hydrolase</keyword>
<dbReference type="STRING" id="421531.IX38_12470"/>
<comment type="caution">
    <text evidence="3">The sequence shown here is derived from an EMBL/GenBank/DDBJ whole genome shotgun (WGS) entry which is preliminary data.</text>
</comment>
<name>A0A085ZEB5_9FLAO</name>
<gene>
    <name evidence="3" type="ORF">IX38_12470</name>
</gene>
<evidence type="ECO:0000256" key="1">
    <source>
        <dbReference type="ARBA" id="ARBA00022801"/>
    </source>
</evidence>
<dbReference type="GO" id="GO:0016787">
    <property type="term" value="F:hydrolase activity"/>
    <property type="evidence" value="ECO:0007669"/>
    <property type="project" value="UniProtKB-KW"/>
</dbReference>
<feature type="domain" description="Alpha/beta hydrolase fold-3" evidence="2">
    <location>
        <begin position="77"/>
        <end position="278"/>
    </location>
</feature>
<dbReference type="SUPFAM" id="SSF53474">
    <property type="entry name" value="alpha/beta-Hydrolases"/>
    <property type="match status" value="1"/>
</dbReference>
<dbReference type="InterPro" id="IPR050300">
    <property type="entry name" value="GDXG_lipolytic_enzyme"/>
</dbReference>
<dbReference type="eggNOG" id="COG0657">
    <property type="taxonomic scope" value="Bacteria"/>
</dbReference>
<dbReference type="EMBL" id="JPRO01000010">
    <property type="protein sequence ID" value="KFF02779.1"/>
    <property type="molecule type" value="Genomic_DNA"/>
</dbReference>